<accession>A0A645AN10</accession>
<protein>
    <submittedName>
        <fullName evidence="1">Uncharacterized protein</fullName>
    </submittedName>
</protein>
<comment type="caution">
    <text evidence="1">The sequence shown here is derived from an EMBL/GenBank/DDBJ whole genome shotgun (WGS) entry which is preliminary data.</text>
</comment>
<proteinExistence type="predicted"/>
<dbReference type="EMBL" id="VSSQ01013771">
    <property type="protein sequence ID" value="MPM52243.1"/>
    <property type="molecule type" value="Genomic_DNA"/>
</dbReference>
<evidence type="ECO:0000313" key="1">
    <source>
        <dbReference type="EMBL" id="MPM52243.1"/>
    </source>
</evidence>
<organism evidence="1">
    <name type="scientific">bioreactor metagenome</name>
    <dbReference type="NCBI Taxonomy" id="1076179"/>
    <lineage>
        <taxon>unclassified sequences</taxon>
        <taxon>metagenomes</taxon>
        <taxon>ecological metagenomes</taxon>
    </lineage>
</organism>
<reference evidence="1" key="1">
    <citation type="submission" date="2019-08" db="EMBL/GenBank/DDBJ databases">
        <authorList>
            <person name="Kucharzyk K."/>
            <person name="Murdoch R.W."/>
            <person name="Higgins S."/>
            <person name="Loffler F."/>
        </authorList>
    </citation>
    <scope>NUCLEOTIDE SEQUENCE</scope>
</reference>
<name>A0A645AN10_9ZZZZ</name>
<gene>
    <name evidence="1" type="ORF">SDC9_99000</name>
</gene>
<dbReference type="AlphaFoldDB" id="A0A645AN10"/>
<sequence length="78" mass="8769">MYPITPLELGPGYIIGQERILTNRSGLFTWGDTGEFTAHVFNREGIEEKFDIPKVVRNGKTCAEVRIPEGYSAAIIRQ</sequence>